<dbReference type="SUPFAM" id="SSF69318">
    <property type="entry name" value="Integrin alpha N-terminal domain"/>
    <property type="match status" value="2"/>
</dbReference>
<dbReference type="InterPro" id="IPR028994">
    <property type="entry name" value="Integrin_alpha_N"/>
</dbReference>
<dbReference type="Pfam" id="PF18962">
    <property type="entry name" value="Por_Secre_tail"/>
    <property type="match status" value="1"/>
</dbReference>
<name>A0A381SJ49_9ZZZZ</name>
<accession>A0A381SJ49</accession>
<gene>
    <name evidence="3" type="ORF">METZ01_LOCUS56944</name>
</gene>
<feature type="domain" description="Secretion system C-terminal sorting" evidence="2">
    <location>
        <begin position="588"/>
        <end position="663"/>
    </location>
</feature>
<dbReference type="InterPro" id="IPR026444">
    <property type="entry name" value="Secre_tail"/>
</dbReference>
<dbReference type="PANTHER" id="PTHR44103">
    <property type="entry name" value="PROPROTEIN CONVERTASE P"/>
    <property type="match status" value="1"/>
</dbReference>
<proteinExistence type="predicted"/>
<evidence type="ECO:0000256" key="1">
    <source>
        <dbReference type="ARBA" id="ARBA00022729"/>
    </source>
</evidence>
<evidence type="ECO:0000259" key="2">
    <source>
        <dbReference type="Pfam" id="PF18962"/>
    </source>
</evidence>
<dbReference type="EMBL" id="UINC01003186">
    <property type="protein sequence ID" value="SVA04090.1"/>
    <property type="molecule type" value="Genomic_DNA"/>
</dbReference>
<dbReference type="NCBIfam" id="TIGR04183">
    <property type="entry name" value="Por_Secre_tail"/>
    <property type="match status" value="1"/>
</dbReference>
<reference evidence="3" key="1">
    <citation type="submission" date="2018-05" db="EMBL/GenBank/DDBJ databases">
        <authorList>
            <person name="Lanie J.A."/>
            <person name="Ng W.-L."/>
            <person name="Kazmierczak K.M."/>
            <person name="Andrzejewski T.M."/>
            <person name="Davidsen T.M."/>
            <person name="Wayne K.J."/>
            <person name="Tettelin H."/>
            <person name="Glass J.I."/>
            <person name="Rusch D."/>
            <person name="Podicherti R."/>
            <person name="Tsui H.-C.T."/>
            <person name="Winkler M.E."/>
        </authorList>
    </citation>
    <scope>NUCLEOTIDE SEQUENCE</scope>
</reference>
<dbReference type="AlphaFoldDB" id="A0A381SJ49"/>
<sequence length="666" mass="73866">MCSVMVFLHSGSYSRVLDPLMSISVNGQIMPLTGGLNRPEPQFLDWNGDGILDCFINDRDGRLQYWEGQVDWQFGDRPIFTLVTKFFQGLLVGIWFNFNDFDNDGDHDLLSHTPGTDNVSYYENVNGTLHLVNSQLQTPSGFPVYGGQIVIPTVADIDADGHLDYFVGDISGRLAYYAGQGNADTGPQFEFVSDYFENIQIIWTPGRHGANSISFYDLDNDSDLDLIWGDFYQPGLFYLENYGDNNEPHFVDSLMVADFPGLGMLETAGFNIPIITDFEPDGTGDLVVGVLSGNYGTDFIHNLIYYNNNGTDAEYDFQLVTMDLLPGLDLIGGSRPVLADLDGDNDHDLVVGTEFNPDNSLSGGQIYYFENTTNDDIPEFVLSDSTFIDDFITTNLAPSFYDLDNDGDLDAIIGEFNGYLLHYANTDTGWTYNGHFMNLDLNGKTVPAWGDVDQDNDDDLVIGTKDGNVSVYINNGDINTSVLAVQLDIGDDASPAILADGSIIVGNEIGELILLRYEDTDTLVVQDTLEYPYCGQNLAPCPISSSGLEQKDLLIGSKAGGLQYLEYSTLAIQEENKDNPRDFSIKAIYPNPNNGYCKIDLDISKSGFYEISIYDLQGRLVRIIHHGSLSSGRYSFTLRANIPSGIYFIHVQSNHRSVFKKMIRLK</sequence>
<dbReference type="Pfam" id="PF13517">
    <property type="entry name" value="FG-GAP_3"/>
    <property type="match status" value="1"/>
</dbReference>
<dbReference type="PANTHER" id="PTHR44103:SF1">
    <property type="entry name" value="PROPROTEIN CONVERTASE P"/>
    <property type="match status" value="1"/>
</dbReference>
<organism evidence="3">
    <name type="scientific">marine metagenome</name>
    <dbReference type="NCBI Taxonomy" id="408172"/>
    <lineage>
        <taxon>unclassified sequences</taxon>
        <taxon>metagenomes</taxon>
        <taxon>ecological metagenomes</taxon>
    </lineage>
</organism>
<evidence type="ECO:0000313" key="3">
    <source>
        <dbReference type="EMBL" id="SVA04090.1"/>
    </source>
</evidence>
<dbReference type="Gene3D" id="2.130.10.130">
    <property type="entry name" value="Integrin alpha, N-terminal"/>
    <property type="match status" value="2"/>
</dbReference>
<keyword evidence="1" id="KW-0732">Signal</keyword>
<dbReference type="InterPro" id="IPR013517">
    <property type="entry name" value="FG-GAP"/>
</dbReference>
<protein>
    <recommendedName>
        <fullName evidence="2">Secretion system C-terminal sorting domain-containing protein</fullName>
    </recommendedName>
</protein>